<feature type="domain" description="HTH gntR-type" evidence="4">
    <location>
        <begin position="4"/>
        <end position="62"/>
    </location>
</feature>
<evidence type="ECO:0000259" key="4">
    <source>
        <dbReference type="SMART" id="SM00345"/>
    </source>
</evidence>
<evidence type="ECO:0000313" key="7">
    <source>
        <dbReference type="Proteomes" id="UP000542125"/>
    </source>
</evidence>
<reference evidence="6 7" key="1">
    <citation type="submission" date="2020-07" db="EMBL/GenBank/DDBJ databases">
        <title>Genomic Encyclopedia of Type Strains, Phase IV (KMG-V): Genome sequencing to study the core and pangenomes of soil and plant-associated prokaryotes.</title>
        <authorList>
            <person name="Whitman W."/>
        </authorList>
    </citation>
    <scope>NUCLEOTIDE SEQUENCE [LARGE SCALE GENOMIC DNA]</scope>
    <source>
        <strain evidence="6 7">SAS40</strain>
    </source>
</reference>
<comment type="caution">
    <text evidence="6">The sequence shown here is derived from an EMBL/GenBank/DDBJ whole genome shotgun (WGS) entry which is preliminary data.</text>
</comment>
<dbReference type="GO" id="GO:0003700">
    <property type="term" value="F:DNA-binding transcription factor activity"/>
    <property type="evidence" value="ECO:0007669"/>
    <property type="project" value="InterPro"/>
</dbReference>
<dbReference type="InterPro" id="IPR036388">
    <property type="entry name" value="WH-like_DNA-bd_sf"/>
</dbReference>
<dbReference type="SUPFAM" id="SSF48008">
    <property type="entry name" value="GntR ligand-binding domain-like"/>
    <property type="match status" value="1"/>
</dbReference>
<dbReference type="InterPro" id="IPR011711">
    <property type="entry name" value="GntR_C"/>
</dbReference>
<dbReference type="SUPFAM" id="SSF46785">
    <property type="entry name" value="Winged helix' DNA-binding domain"/>
    <property type="match status" value="1"/>
</dbReference>
<dbReference type="Gene3D" id="1.10.10.10">
    <property type="entry name" value="Winged helix-like DNA-binding domain superfamily/Winged helix DNA-binding domain"/>
    <property type="match status" value="1"/>
</dbReference>
<dbReference type="InterPro" id="IPR000524">
    <property type="entry name" value="Tscrpt_reg_HTH_GntR"/>
</dbReference>
<dbReference type="InterPro" id="IPR008920">
    <property type="entry name" value="TF_FadR/GntR_C"/>
</dbReference>
<name>A0A7Y9LPM4_9BURK</name>
<dbReference type="RefSeq" id="WP_179587952.1">
    <property type="nucleotide sequence ID" value="NZ_JACBYR010000001.1"/>
</dbReference>
<dbReference type="PANTHER" id="PTHR43537">
    <property type="entry name" value="TRANSCRIPTIONAL REGULATOR, GNTR FAMILY"/>
    <property type="match status" value="1"/>
</dbReference>
<protein>
    <submittedName>
        <fullName evidence="6">DNA-binding GntR family transcriptional regulator</fullName>
    </submittedName>
</protein>
<evidence type="ECO:0000259" key="5">
    <source>
        <dbReference type="SMART" id="SM00895"/>
    </source>
</evidence>
<organism evidence="6 7">
    <name type="scientific">Pigmentiphaga litoralis</name>
    <dbReference type="NCBI Taxonomy" id="516702"/>
    <lineage>
        <taxon>Bacteria</taxon>
        <taxon>Pseudomonadati</taxon>
        <taxon>Pseudomonadota</taxon>
        <taxon>Betaproteobacteria</taxon>
        <taxon>Burkholderiales</taxon>
        <taxon>Alcaligenaceae</taxon>
        <taxon>Pigmentiphaga</taxon>
    </lineage>
</organism>
<evidence type="ECO:0000256" key="3">
    <source>
        <dbReference type="ARBA" id="ARBA00023163"/>
    </source>
</evidence>
<dbReference type="Proteomes" id="UP000542125">
    <property type="component" value="Unassembled WGS sequence"/>
</dbReference>
<evidence type="ECO:0000256" key="1">
    <source>
        <dbReference type="ARBA" id="ARBA00023015"/>
    </source>
</evidence>
<evidence type="ECO:0000256" key="2">
    <source>
        <dbReference type="ARBA" id="ARBA00023125"/>
    </source>
</evidence>
<keyword evidence="1" id="KW-0805">Transcription regulation</keyword>
<dbReference type="GO" id="GO:0003677">
    <property type="term" value="F:DNA binding"/>
    <property type="evidence" value="ECO:0007669"/>
    <property type="project" value="UniProtKB-KW"/>
</dbReference>
<keyword evidence="2 6" id="KW-0238">DNA-binding</keyword>
<accession>A0A7Y9LPM4</accession>
<dbReference type="EMBL" id="JACBYR010000001">
    <property type="protein sequence ID" value="NYE84241.1"/>
    <property type="molecule type" value="Genomic_DNA"/>
</dbReference>
<dbReference type="PANTHER" id="PTHR43537:SF49">
    <property type="entry name" value="TRANSCRIPTIONAL REGULATORY PROTEIN"/>
    <property type="match status" value="1"/>
</dbReference>
<keyword evidence="7" id="KW-1185">Reference proteome</keyword>
<evidence type="ECO:0000313" key="6">
    <source>
        <dbReference type="EMBL" id="NYE84241.1"/>
    </source>
</evidence>
<dbReference type="Pfam" id="PF00392">
    <property type="entry name" value="GntR"/>
    <property type="match status" value="1"/>
</dbReference>
<feature type="domain" description="GntR C-terminal" evidence="5">
    <location>
        <begin position="72"/>
        <end position="196"/>
    </location>
</feature>
<dbReference type="Pfam" id="PF07729">
    <property type="entry name" value="FCD"/>
    <property type="match status" value="1"/>
</dbReference>
<dbReference type="InterPro" id="IPR036390">
    <property type="entry name" value="WH_DNA-bd_sf"/>
</dbReference>
<dbReference type="AlphaFoldDB" id="A0A7Y9LPM4"/>
<dbReference type="SMART" id="SM00345">
    <property type="entry name" value="HTH_GNTR"/>
    <property type="match status" value="1"/>
</dbReference>
<dbReference type="Gene3D" id="1.20.120.530">
    <property type="entry name" value="GntR ligand-binding domain-like"/>
    <property type="match status" value="1"/>
</dbReference>
<dbReference type="SMART" id="SM00895">
    <property type="entry name" value="FCD"/>
    <property type="match status" value="1"/>
</dbReference>
<gene>
    <name evidence="6" type="ORF">FHW18_003512</name>
</gene>
<keyword evidence="3" id="KW-0804">Transcription</keyword>
<proteinExistence type="predicted"/>
<sequence length="213" mass="24441">MVAVIEAIEVDIIRGHLLPSVWLIEDHLMEDYDAKRHVVRAALSELGRLGVVVKQPHRGARVRRFEAESLARLHHFRNILHVSAVDAFALPVAPERLDRLRLAAAEHAEAVDSGDLIRIHRANMVFHRRFYGLCDNPYISESIRLHDWISFPARAYGMSDETSLRVAKEEHHAMVEAVAAQDRALLRDLACRHTVNARNLYEHKFLFKGDRVR</sequence>